<dbReference type="Gene3D" id="1.20.1250.20">
    <property type="entry name" value="MFS general substrate transporter like domains"/>
    <property type="match status" value="2"/>
</dbReference>
<evidence type="ECO:0000256" key="4">
    <source>
        <dbReference type="SAM" id="Phobius"/>
    </source>
</evidence>
<evidence type="ECO:0000256" key="2">
    <source>
        <dbReference type="ARBA" id="ARBA00022989"/>
    </source>
</evidence>
<evidence type="ECO:0000313" key="7">
    <source>
        <dbReference type="Proteomes" id="UP000282977"/>
    </source>
</evidence>
<feature type="transmembrane region" description="Helical" evidence="4">
    <location>
        <begin position="373"/>
        <end position="393"/>
    </location>
</feature>
<feature type="transmembrane region" description="Helical" evidence="4">
    <location>
        <begin position="108"/>
        <end position="130"/>
    </location>
</feature>
<keyword evidence="2 4" id="KW-1133">Transmembrane helix</keyword>
<feature type="domain" description="Major facilitator superfamily (MFS) profile" evidence="5">
    <location>
        <begin position="217"/>
        <end position="399"/>
    </location>
</feature>
<dbReference type="GO" id="GO:0022857">
    <property type="term" value="F:transmembrane transporter activity"/>
    <property type="evidence" value="ECO:0007669"/>
    <property type="project" value="InterPro"/>
</dbReference>
<proteinExistence type="predicted"/>
<keyword evidence="1 4" id="KW-0812">Transmembrane</keyword>
<feature type="transmembrane region" description="Helical" evidence="4">
    <location>
        <begin position="142"/>
        <end position="166"/>
    </location>
</feature>
<evidence type="ECO:0000259" key="5">
    <source>
        <dbReference type="PROSITE" id="PS50850"/>
    </source>
</evidence>
<name>A0A437J9R6_9SPHN</name>
<dbReference type="SUPFAM" id="SSF103473">
    <property type="entry name" value="MFS general substrate transporter"/>
    <property type="match status" value="1"/>
</dbReference>
<feature type="transmembrane region" description="Helical" evidence="4">
    <location>
        <begin position="222"/>
        <end position="243"/>
    </location>
</feature>
<feature type="transmembrane region" description="Helical" evidence="4">
    <location>
        <begin position="348"/>
        <end position="367"/>
    </location>
</feature>
<dbReference type="InterPro" id="IPR011701">
    <property type="entry name" value="MFS"/>
</dbReference>
<feature type="transmembrane region" description="Helical" evidence="4">
    <location>
        <begin position="286"/>
        <end position="304"/>
    </location>
</feature>
<accession>A0A437J9R6</accession>
<dbReference type="InterPro" id="IPR036259">
    <property type="entry name" value="MFS_trans_sf"/>
</dbReference>
<dbReference type="OrthoDB" id="7428510at2"/>
<evidence type="ECO:0000256" key="3">
    <source>
        <dbReference type="ARBA" id="ARBA00023136"/>
    </source>
</evidence>
<dbReference type="Proteomes" id="UP000282977">
    <property type="component" value="Unassembled WGS sequence"/>
</dbReference>
<dbReference type="InterPro" id="IPR020846">
    <property type="entry name" value="MFS_dom"/>
</dbReference>
<feature type="transmembrane region" description="Helical" evidence="4">
    <location>
        <begin position="49"/>
        <end position="71"/>
    </location>
</feature>
<dbReference type="PROSITE" id="PS50850">
    <property type="entry name" value="MFS"/>
    <property type="match status" value="1"/>
</dbReference>
<evidence type="ECO:0000256" key="1">
    <source>
        <dbReference type="ARBA" id="ARBA00022692"/>
    </source>
</evidence>
<feature type="transmembrane region" description="Helical" evidence="4">
    <location>
        <begin position="310"/>
        <end position="327"/>
    </location>
</feature>
<feature type="transmembrane region" description="Helical" evidence="4">
    <location>
        <begin position="255"/>
        <end position="274"/>
    </location>
</feature>
<keyword evidence="3 4" id="KW-0472">Membrane</keyword>
<dbReference type="PANTHER" id="PTHR23528:SF1">
    <property type="entry name" value="MAJOR FACILITATOR SUPERFAMILY (MFS) PROFILE DOMAIN-CONTAINING PROTEIN"/>
    <property type="match status" value="1"/>
</dbReference>
<sequence>MPPDRAAPTSDRRFLLLYALAWAGVSIAYTPLLTILLPVHVDGLADDRSVHWLAAITFVGACAASVANILFGWLSDITRNRRNWVATGLLLSALLLLAIPHARGLASLIFLVVAWQIGLNMMIAPLAAWAADCVPDGLKGQLGGLLAFAPATGALTGALVTVPGLADPPTRFAIVAAFTAVCILPLLLLGQSGTGGQTKGQTEAHTRPWHHAGIRTGTTRMWCARFLVQISEAALFAYLYLWFRSVDPGLGDASAARILAVVLFLAAPCALLAGRWADRRNRPIAPLRYAAVLAAIGLTVMALASSVTGAILGYVLFGLATNIFLALHSAQTLRVLPDGNRRGRDLGIFNLTNTLPSLFMPSLTLSLVPALGFPALFAVLALLATGAAVLLAGSQPPPA</sequence>
<protein>
    <submittedName>
        <fullName evidence="6">MFS transporter</fullName>
    </submittedName>
</protein>
<dbReference type="Pfam" id="PF07690">
    <property type="entry name" value="MFS_1"/>
    <property type="match status" value="1"/>
</dbReference>
<evidence type="ECO:0000313" key="6">
    <source>
        <dbReference type="EMBL" id="RVT42249.1"/>
    </source>
</evidence>
<dbReference type="EMBL" id="RZUL01000002">
    <property type="protein sequence ID" value="RVT42249.1"/>
    <property type="molecule type" value="Genomic_DNA"/>
</dbReference>
<dbReference type="AlphaFoldDB" id="A0A437J9R6"/>
<keyword evidence="7" id="KW-1185">Reference proteome</keyword>
<feature type="transmembrane region" description="Helical" evidence="4">
    <location>
        <begin position="172"/>
        <end position="189"/>
    </location>
</feature>
<gene>
    <name evidence="6" type="ORF">ENE74_08570</name>
</gene>
<organism evidence="6 7">
    <name type="scientific">Sphingobium algorifonticola</name>
    <dbReference type="NCBI Taxonomy" id="2008318"/>
    <lineage>
        <taxon>Bacteria</taxon>
        <taxon>Pseudomonadati</taxon>
        <taxon>Pseudomonadota</taxon>
        <taxon>Alphaproteobacteria</taxon>
        <taxon>Sphingomonadales</taxon>
        <taxon>Sphingomonadaceae</taxon>
        <taxon>Sphingobium</taxon>
    </lineage>
</organism>
<feature type="transmembrane region" description="Helical" evidence="4">
    <location>
        <begin position="15"/>
        <end position="37"/>
    </location>
</feature>
<reference evidence="6 7" key="1">
    <citation type="submission" date="2019-01" db="EMBL/GenBank/DDBJ databases">
        <authorList>
            <person name="Chen W.-M."/>
        </authorList>
    </citation>
    <scope>NUCLEOTIDE SEQUENCE [LARGE SCALE GENOMIC DNA]</scope>
    <source>
        <strain evidence="6 7">TLA-22</strain>
    </source>
</reference>
<dbReference type="PANTHER" id="PTHR23528">
    <property type="match status" value="1"/>
</dbReference>
<comment type="caution">
    <text evidence="6">The sequence shown here is derived from an EMBL/GenBank/DDBJ whole genome shotgun (WGS) entry which is preliminary data.</text>
</comment>
<feature type="transmembrane region" description="Helical" evidence="4">
    <location>
        <begin position="83"/>
        <end position="102"/>
    </location>
</feature>